<proteinExistence type="predicted"/>
<protein>
    <submittedName>
        <fullName evidence="1">Uncharacterized protein</fullName>
    </submittedName>
</protein>
<evidence type="ECO:0000313" key="1">
    <source>
        <dbReference type="EMBL" id="MBX58665.1"/>
    </source>
</evidence>
<dbReference type="AlphaFoldDB" id="A0A2P2PVD0"/>
<reference evidence="1" key="1">
    <citation type="submission" date="2018-02" db="EMBL/GenBank/DDBJ databases">
        <title>Rhizophora mucronata_Transcriptome.</title>
        <authorList>
            <person name="Meera S.P."/>
            <person name="Sreeshan A."/>
            <person name="Augustine A."/>
        </authorList>
    </citation>
    <scope>NUCLEOTIDE SEQUENCE</scope>
    <source>
        <tissue evidence="1">Leaf</tissue>
    </source>
</reference>
<sequence>MCSLRDLNSIQASVSNLGEASEGIDFFLVGKELQAFMIQQGWLTGFKFEFHHLMPYICCLPVSH</sequence>
<dbReference type="EMBL" id="GGEC01078181">
    <property type="protein sequence ID" value="MBX58665.1"/>
    <property type="molecule type" value="Transcribed_RNA"/>
</dbReference>
<name>A0A2P2PVD0_RHIMU</name>
<organism evidence="1">
    <name type="scientific">Rhizophora mucronata</name>
    <name type="common">Asiatic mangrove</name>
    <dbReference type="NCBI Taxonomy" id="61149"/>
    <lineage>
        <taxon>Eukaryota</taxon>
        <taxon>Viridiplantae</taxon>
        <taxon>Streptophyta</taxon>
        <taxon>Embryophyta</taxon>
        <taxon>Tracheophyta</taxon>
        <taxon>Spermatophyta</taxon>
        <taxon>Magnoliopsida</taxon>
        <taxon>eudicotyledons</taxon>
        <taxon>Gunneridae</taxon>
        <taxon>Pentapetalae</taxon>
        <taxon>rosids</taxon>
        <taxon>fabids</taxon>
        <taxon>Malpighiales</taxon>
        <taxon>Rhizophoraceae</taxon>
        <taxon>Rhizophora</taxon>
    </lineage>
</organism>
<accession>A0A2P2PVD0</accession>